<evidence type="ECO:0000313" key="1">
    <source>
        <dbReference type="EMBL" id="SPP28135.1"/>
    </source>
</evidence>
<dbReference type="AlphaFoldDB" id="A0A2X0QHE2"/>
<dbReference type="EMBL" id="OUNC01000012">
    <property type="protein sequence ID" value="SPP28135.1"/>
    <property type="molecule type" value="Genomic_DNA"/>
</dbReference>
<gene>
    <name evidence="1" type="ORF">BTBSAS_20005</name>
</gene>
<name>A0A2X0QHE2_BROTH</name>
<sequence>MVPLFFVNKKTTAQNKVMTLFYTDALCAINYNRELGKKFVKYLLYWGY</sequence>
<evidence type="ECO:0000313" key="2">
    <source>
        <dbReference type="Proteomes" id="UP000270190"/>
    </source>
</evidence>
<accession>A0A2X0QHE2</accession>
<reference evidence="2" key="1">
    <citation type="submission" date="2018-04" db="EMBL/GenBank/DDBJ databases">
        <authorList>
            <person name="Illikoud N."/>
        </authorList>
    </citation>
    <scope>NUCLEOTIDE SEQUENCE [LARGE SCALE GENOMIC DNA]</scope>
</reference>
<protein>
    <submittedName>
        <fullName evidence="1">Uncharacterized protein</fullName>
    </submittedName>
</protein>
<dbReference type="Proteomes" id="UP000270190">
    <property type="component" value="Unassembled WGS sequence"/>
</dbReference>
<organism evidence="1 2">
    <name type="scientific">Brochothrix thermosphacta</name>
    <name type="common">Microbacterium thermosphactum</name>
    <dbReference type="NCBI Taxonomy" id="2756"/>
    <lineage>
        <taxon>Bacteria</taxon>
        <taxon>Bacillati</taxon>
        <taxon>Bacillota</taxon>
        <taxon>Bacilli</taxon>
        <taxon>Bacillales</taxon>
        <taxon>Listeriaceae</taxon>
        <taxon>Brochothrix</taxon>
    </lineage>
</organism>
<proteinExistence type="predicted"/>